<feature type="compositionally biased region" description="Basic residues" evidence="4">
    <location>
        <begin position="47"/>
        <end position="59"/>
    </location>
</feature>
<name>A0AAV8RV31_ENSVE</name>
<dbReference type="InterPro" id="IPR000504">
    <property type="entry name" value="RRM_dom"/>
</dbReference>
<dbReference type="CDD" id="cd12271">
    <property type="entry name" value="RRM1_PHIP1"/>
    <property type="match status" value="1"/>
</dbReference>
<evidence type="ECO:0000259" key="5">
    <source>
        <dbReference type="PROSITE" id="PS50102"/>
    </source>
</evidence>
<evidence type="ECO:0000313" key="8">
    <source>
        <dbReference type="Proteomes" id="UP001222027"/>
    </source>
</evidence>
<dbReference type="Pfam" id="PF00098">
    <property type="entry name" value="zf-CCHC"/>
    <property type="match status" value="1"/>
</dbReference>
<dbReference type="SMART" id="SM00343">
    <property type="entry name" value="ZnF_C2HC"/>
    <property type="match status" value="1"/>
</dbReference>
<evidence type="ECO:0000256" key="2">
    <source>
        <dbReference type="PROSITE-ProRule" id="PRU00047"/>
    </source>
</evidence>
<accession>A0AAV8RV31</accession>
<dbReference type="InterPro" id="IPR001878">
    <property type="entry name" value="Znf_CCHC"/>
</dbReference>
<reference evidence="7 8" key="1">
    <citation type="submission" date="2022-12" db="EMBL/GenBank/DDBJ databases">
        <title>Chromosome-scale assembly of the Ensete ventricosum genome.</title>
        <authorList>
            <person name="Dussert Y."/>
            <person name="Stocks J."/>
            <person name="Wendawek A."/>
            <person name="Woldeyes F."/>
            <person name="Nichols R.A."/>
            <person name="Borrell J.S."/>
        </authorList>
    </citation>
    <scope>NUCLEOTIDE SEQUENCE [LARGE SCALE GENOMIC DNA]</scope>
    <source>
        <strain evidence="8">cv. Maze</strain>
        <tissue evidence="7">Seeds</tissue>
    </source>
</reference>
<organism evidence="7 8">
    <name type="scientific">Ensete ventricosum</name>
    <name type="common">Abyssinian banana</name>
    <name type="synonym">Musa ensete</name>
    <dbReference type="NCBI Taxonomy" id="4639"/>
    <lineage>
        <taxon>Eukaryota</taxon>
        <taxon>Viridiplantae</taxon>
        <taxon>Streptophyta</taxon>
        <taxon>Embryophyta</taxon>
        <taxon>Tracheophyta</taxon>
        <taxon>Spermatophyta</taxon>
        <taxon>Magnoliopsida</taxon>
        <taxon>Liliopsida</taxon>
        <taxon>Zingiberales</taxon>
        <taxon>Musaceae</taxon>
        <taxon>Ensete</taxon>
    </lineage>
</organism>
<dbReference type="CDD" id="cd12272">
    <property type="entry name" value="RRM2_PHIP1"/>
    <property type="match status" value="1"/>
</dbReference>
<dbReference type="AlphaFoldDB" id="A0AAV8RV31"/>
<dbReference type="PROSITE" id="PS50158">
    <property type="entry name" value="ZF_CCHC"/>
    <property type="match status" value="1"/>
</dbReference>
<feature type="domain" description="CCHC-type" evidence="6">
    <location>
        <begin position="364"/>
        <end position="379"/>
    </location>
</feature>
<dbReference type="InterPro" id="IPR036875">
    <property type="entry name" value="Znf_CCHC_sf"/>
</dbReference>
<dbReference type="InterPro" id="IPR034361">
    <property type="entry name" value="PHIP1_RRM1"/>
</dbReference>
<feature type="domain" description="RRM" evidence="5">
    <location>
        <begin position="255"/>
        <end position="331"/>
    </location>
</feature>
<dbReference type="InterPro" id="IPR012677">
    <property type="entry name" value="Nucleotide-bd_a/b_plait_sf"/>
</dbReference>
<keyword evidence="2" id="KW-0862">Zinc</keyword>
<dbReference type="PANTHER" id="PTHR23236">
    <property type="entry name" value="EUKARYOTIC TRANSLATION INITIATION FACTOR 4B/4H"/>
    <property type="match status" value="1"/>
</dbReference>
<dbReference type="PANTHER" id="PTHR23236:SF24">
    <property type="entry name" value="PHRAGMOPLASTIN INTERACTING PROTEIN 1"/>
    <property type="match status" value="1"/>
</dbReference>
<feature type="compositionally biased region" description="Low complexity" evidence="4">
    <location>
        <begin position="14"/>
        <end position="28"/>
    </location>
</feature>
<keyword evidence="2" id="KW-0863">Zinc-finger</keyword>
<feature type="compositionally biased region" description="Polar residues" evidence="4">
    <location>
        <begin position="35"/>
        <end position="44"/>
    </location>
</feature>
<sequence>MVLSNKKLKKKLRGLLAESQSSATESTSPGEDVSQELQSIKSVLSSKSKKRPKRRKKPSHRAEGGNENNDAGPPPGDSNEQQKRRKRKRDGGGSGVAEESVENGQEGIARKKIKERKKERRKKDQEHNKGHGVEHETADVDCDEKGTVEVSSVEQSGHNAKKVYVGGIPYYSSEDDIRSFFEGCGTVTEMDCMTFPESGKFRGIAILTFKTEAAAKRALALDGADMGGFYLKIQPYKSKRIGKSEFAPEIVEGYNRIYIGNLAWDITEDDLRKLFSDCKVTSIRFGTDKTTGDFKGYAHVDFADNVSLTVALKLDQKVVCGRPVRIRCAVPKKEVESKSSPKLILKKDKDRKIAGSTKKKRQTCYVCGVPGHLSSSCPKKSASSGVEE</sequence>
<comment type="caution">
    <text evidence="7">The sequence shown here is derived from an EMBL/GenBank/DDBJ whole genome shotgun (WGS) entry which is preliminary data.</text>
</comment>
<dbReference type="GO" id="GO:0008270">
    <property type="term" value="F:zinc ion binding"/>
    <property type="evidence" value="ECO:0007669"/>
    <property type="project" value="UniProtKB-KW"/>
</dbReference>
<keyword evidence="2" id="KW-0479">Metal-binding</keyword>
<dbReference type="EMBL" id="JAQQAF010000001">
    <property type="protein sequence ID" value="KAJ8511517.1"/>
    <property type="molecule type" value="Genomic_DNA"/>
</dbReference>
<feature type="compositionally biased region" description="Basic and acidic residues" evidence="4">
    <location>
        <begin position="122"/>
        <end position="140"/>
    </location>
</feature>
<dbReference type="InterPro" id="IPR035979">
    <property type="entry name" value="RBD_domain_sf"/>
</dbReference>
<evidence type="ECO:0008006" key="9">
    <source>
        <dbReference type="Google" id="ProtNLM"/>
    </source>
</evidence>
<protein>
    <recommendedName>
        <fullName evidence="9">Protein gar2</fullName>
    </recommendedName>
</protein>
<dbReference type="Gene3D" id="4.10.60.10">
    <property type="entry name" value="Zinc finger, CCHC-type"/>
    <property type="match status" value="1"/>
</dbReference>
<feature type="region of interest" description="Disordered" evidence="4">
    <location>
        <begin position="13"/>
        <end position="140"/>
    </location>
</feature>
<feature type="compositionally biased region" description="Low complexity" evidence="4">
    <location>
        <begin position="374"/>
        <end position="388"/>
    </location>
</feature>
<dbReference type="SMART" id="SM00360">
    <property type="entry name" value="RRM"/>
    <property type="match status" value="2"/>
</dbReference>
<evidence type="ECO:0000259" key="6">
    <source>
        <dbReference type="PROSITE" id="PS50158"/>
    </source>
</evidence>
<keyword evidence="8" id="KW-1185">Reference proteome</keyword>
<evidence type="ECO:0000256" key="4">
    <source>
        <dbReference type="SAM" id="MobiDB-lite"/>
    </source>
</evidence>
<proteinExistence type="predicted"/>
<dbReference type="PROSITE" id="PS50102">
    <property type="entry name" value="RRM"/>
    <property type="match status" value="2"/>
</dbReference>
<dbReference type="SUPFAM" id="SSF54928">
    <property type="entry name" value="RNA-binding domain, RBD"/>
    <property type="match status" value="2"/>
</dbReference>
<keyword evidence="1 3" id="KW-0694">RNA-binding</keyword>
<feature type="compositionally biased region" description="Basic residues" evidence="4">
    <location>
        <begin position="110"/>
        <end position="121"/>
    </location>
</feature>
<feature type="domain" description="RRM" evidence="5">
    <location>
        <begin position="161"/>
        <end position="238"/>
    </location>
</feature>
<feature type="region of interest" description="Disordered" evidence="4">
    <location>
        <begin position="369"/>
        <end position="388"/>
    </location>
</feature>
<dbReference type="Proteomes" id="UP001222027">
    <property type="component" value="Unassembled WGS sequence"/>
</dbReference>
<dbReference type="InterPro" id="IPR034362">
    <property type="entry name" value="PHIP1_RRM2"/>
</dbReference>
<dbReference type="SUPFAM" id="SSF57756">
    <property type="entry name" value="Retrovirus zinc finger-like domains"/>
    <property type="match status" value="1"/>
</dbReference>
<evidence type="ECO:0000313" key="7">
    <source>
        <dbReference type="EMBL" id="KAJ8511517.1"/>
    </source>
</evidence>
<dbReference type="Pfam" id="PF00076">
    <property type="entry name" value="RRM_1"/>
    <property type="match status" value="2"/>
</dbReference>
<dbReference type="Gene3D" id="3.30.70.330">
    <property type="match status" value="2"/>
</dbReference>
<evidence type="ECO:0000256" key="1">
    <source>
        <dbReference type="ARBA" id="ARBA00022884"/>
    </source>
</evidence>
<evidence type="ECO:0000256" key="3">
    <source>
        <dbReference type="PROSITE-ProRule" id="PRU00176"/>
    </source>
</evidence>
<gene>
    <name evidence="7" type="ORF">OPV22_001951</name>
</gene>
<dbReference type="GO" id="GO:0003723">
    <property type="term" value="F:RNA binding"/>
    <property type="evidence" value="ECO:0007669"/>
    <property type="project" value="UniProtKB-UniRule"/>
</dbReference>